<evidence type="ECO:0000313" key="9">
    <source>
        <dbReference type="Proteomes" id="UP000398389"/>
    </source>
</evidence>
<dbReference type="GeneID" id="43581526"/>
<comment type="subcellular location">
    <subcellularLocation>
        <location evidence="1">Membrane</location>
        <topology evidence="1">Multi-pass membrane protein</topology>
    </subcellularLocation>
</comment>
<organism evidence="8 9">
    <name type="scientific">Magnusiomyces paraingens</name>
    <dbReference type="NCBI Taxonomy" id="2606893"/>
    <lineage>
        <taxon>Eukaryota</taxon>
        <taxon>Fungi</taxon>
        <taxon>Dikarya</taxon>
        <taxon>Ascomycota</taxon>
        <taxon>Saccharomycotina</taxon>
        <taxon>Dipodascomycetes</taxon>
        <taxon>Dipodascales</taxon>
        <taxon>Dipodascaceae</taxon>
        <taxon>Magnusiomyces</taxon>
    </lineage>
</organism>
<evidence type="ECO:0000256" key="6">
    <source>
        <dbReference type="SAM" id="MobiDB-lite"/>
    </source>
</evidence>
<dbReference type="Proteomes" id="UP000398389">
    <property type="component" value="Unassembled WGS sequence"/>
</dbReference>
<dbReference type="EMBL" id="CABVLU010000002">
    <property type="protein sequence ID" value="VVT50328.1"/>
    <property type="molecule type" value="Genomic_DNA"/>
</dbReference>
<feature type="transmembrane region" description="Helical" evidence="7">
    <location>
        <begin position="195"/>
        <end position="216"/>
    </location>
</feature>
<name>A0A5E8BL34_9ASCO</name>
<feature type="transmembrane region" description="Helical" evidence="7">
    <location>
        <begin position="169"/>
        <end position="189"/>
    </location>
</feature>
<feature type="transmembrane region" description="Helical" evidence="7">
    <location>
        <begin position="223"/>
        <end position="241"/>
    </location>
</feature>
<reference evidence="8 9" key="1">
    <citation type="submission" date="2019-09" db="EMBL/GenBank/DDBJ databases">
        <authorList>
            <person name="Brejova B."/>
        </authorList>
    </citation>
    <scope>NUCLEOTIDE SEQUENCE [LARGE SCALE GENOMIC DNA]</scope>
</reference>
<keyword evidence="3 7" id="KW-0812">Transmembrane</keyword>
<dbReference type="AlphaFoldDB" id="A0A5E8BL34"/>
<dbReference type="Pfam" id="PF02077">
    <property type="entry name" value="SURF4"/>
    <property type="match status" value="1"/>
</dbReference>
<comment type="similarity">
    <text evidence="2">Belongs to the SURF4 family.</text>
</comment>
<evidence type="ECO:0000313" key="8">
    <source>
        <dbReference type="EMBL" id="VVT50328.1"/>
    </source>
</evidence>
<sequence length="377" mass="40704">MADQLPHQPNLASSTPVFRGSATATPASSQIPSGVGVPNPAAAPASAAAFSSQQHIPTPPLRSASAYPTAGSYPNYGVQYTSVGSTLNLGPLGNVQLGEGATHALTAAQKYSEQLDEQLGKWGAPIKPWLPAIGRFLMVATFFEDGVRLTSQWQSQVNYIWKYRGVPKLITVLFLALNVLCMFGGSLAVVAHKQLVYGVGALAFVVISQALVYGLLFNAQFFVRNLSILGGLLMVVSDAFVRDKRALSMPGLPMLEPKDRARYLQLAGRILLMFLYLSYALSDATTWARTFGALLGLSACVCVAIGFKARLSAALLVLMLAWRNFTSNKYWDYEAGHPVRDFLRYEHFQILSIVGGLLLVVNSGPGAISVDEKKKIY</sequence>
<feature type="transmembrane region" description="Helical" evidence="7">
    <location>
        <begin position="293"/>
        <end position="322"/>
    </location>
</feature>
<proteinExistence type="inferred from homology"/>
<keyword evidence="5 7" id="KW-0472">Membrane</keyword>
<evidence type="ECO:0008006" key="10">
    <source>
        <dbReference type="Google" id="ProtNLM"/>
    </source>
</evidence>
<evidence type="ECO:0000256" key="5">
    <source>
        <dbReference type="ARBA" id="ARBA00023136"/>
    </source>
</evidence>
<evidence type="ECO:0000256" key="1">
    <source>
        <dbReference type="ARBA" id="ARBA00004141"/>
    </source>
</evidence>
<gene>
    <name evidence="8" type="ORF">SAPINGB_P002708</name>
</gene>
<evidence type="ECO:0000256" key="3">
    <source>
        <dbReference type="ARBA" id="ARBA00022692"/>
    </source>
</evidence>
<evidence type="ECO:0000256" key="2">
    <source>
        <dbReference type="ARBA" id="ARBA00006945"/>
    </source>
</evidence>
<feature type="compositionally biased region" description="Polar residues" evidence="6">
    <location>
        <begin position="10"/>
        <end position="32"/>
    </location>
</feature>
<keyword evidence="9" id="KW-1185">Reference proteome</keyword>
<feature type="region of interest" description="Disordered" evidence="6">
    <location>
        <begin position="1"/>
        <end position="38"/>
    </location>
</feature>
<feature type="transmembrane region" description="Helical" evidence="7">
    <location>
        <begin position="261"/>
        <end position="281"/>
    </location>
</feature>
<dbReference type="InterPro" id="IPR002995">
    <property type="entry name" value="Surf4"/>
</dbReference>
<accession>A0A5E8BL34</accession>
<evidence type="ECO:0000256" key="4">
    <source>
        <dbReference type="ARBA" id="ARBA00022989"/>
    </source>
</evidence>
<evidence type="ECO:0000256" key="7">
    <source>
        <dbReference type="SAM" id="Phobius"/>
    </source>
</evidence>
<feature type="transmembrane region" description="Helical" evidence="7">
    <location>
        <begin position="348"/>
        <end position="370"/>
    </location>
</feature>
<keyword evidence="4 7" id="KW-1133">Transmembrane helix</keyword>
<protein>
    <recommendedName>
        <fullName evidence="10">Surfeit locus protein 4</fullName>
    </recommendedName>
</protein>
<dbReference type="GO" id="GO:0016020">
    <property type="term" value="C:membrane"/>
    <property type="evidence" value="ECO:0007669"/>
    <property type="project" value="UniProtKB-SubCell"/>
</dbReference>
<dbReference type="OrthoDB" id="7859621at2759"/>
<dbReference type="RefSeq" id="XP_031853317.1">
    <property type="nucleotide sequence ID" value="XM_031997426.1"/>
</dbReference>